<proteinExistence type="predicted"/>
<dbReference type="EMBL" id="CM047902">
    <property type="protein sequence ID" value="KAJ0094483.1"/>
    <property type="molecule type" value="Genomic_DNA"/>
</dbReference>
<gene>
    <name evidence="1" type="ORF">Patl1_16001</name>
</gene>
<dbReference type="Proteomes" id="UP001164250">
    <property type="component" value="Chromosome 6"/>
</dbReference>
<reference evidence="2" key="1">
    <citation type="journal article" date="2023" name="G3 (Bethesda)">
        <title>Genome assembly and association tests identify interacting loci associated with vigor, precocity, and sex in interspecific pistachio rootstocks.</title>
        <authorList>
            <person name="Palmer W."/>
            <person name="Jacygrad E."/>
            <person name="Sagayaradj S."/>
            <person name="Cavanaugh K."/>
            <person name="Han R."/>
            <person name="Bertier L."/>
            <person name="Beede B."/>
            <person name="Kafkas S."/>
            <person name="Golino D."/>
            <person name="Preece J."/>
            <person name="Michelmore R."/>
        </authorList>
    </citation>
    <scope>NUCLEOTIDE SEQUENCE [LARGE SCALE GENOMIC DNA]</scope>
</reference>
<sequence>MDVRKLTVDASMHAALNEQLPLRVVVQVLHFEQVRAAAGVHAPNNNPRDASHSTTNTDEEWEKAAVEADCRSLKKQMSRMKVKDEEFQKNREIN</sequence>
<name>A0ACC1B6A5_9ROSI</name>
<organism evidence="1 2">
    <name type="scientific">Pistacia atlantica</name>
    <dbReference type="NCBI Taxonomy" id="434234"/>
    <lineage>
        <taxon>Eukaryota</taxon>
        <taxon>Viridiplantae</taxon>
        <taxon>Streptophyta</taxon>
        <taxon>Embryophyta</taxon>
        <taxon>Tracheophyta</taxon>
        <taxon>Spermatophyta</taxon>
        <taxon>Magnoliopsida</taxon>
        <taxon>eudicotyledons</taxon>
        <taxon>Gunneridae</taxon>
        <taxon>Pentapetalae</taxon>
        <taxon>rosids</taxon>
        <taxon>malvids</taxon>
        <taxon>Sapindales</taxon>
        <taxon>Anacardiaceae</taxon>
        <taxon>Pistacia</taxon>
    </lineage>
</organism>
<evidence type="ECO:0000313" key="2">
    <source>
        <dbReference type="Proteomes" id="UP001164250"/>
    </source>
</evidence>
<evidence type="ECO:0000313" key="1">
    <source>
        <dbReference type="EMBL" id="KAJ0094483.1"/>
    </source>
</evidence>
<comment type="caution">
    <text evidence="1">The sequence shown here is derived from an EMBL/GenBank/DDBJ whole genome shotgun (WGS) entry which is preliminary data.</text>
</comment>
<keyword evidence="2" id="KW-1185">Reference proteome</keyword>
<protein>
    <submittedName>
        <fullName evidence="1">Uncharacterized protein</fullName>
    </submittedName>
</protein>
<accession>A0ACC1B6A5</accession>